<dbReference type="Gene3D" id="3.20.20.80">
    <property type="entry name" value="Glycosidases"/>
    <property type="match status" value="1"/>
</dbReference>
<organism evidence="3 4">
    <name type="scientific">Jannaschia ovalis</name>
    <dbReference type="NCBI Taxonomy" id="3038773"/>
    <lineage>
        <taxon>Bacteria</taxon>
        <taxon>Pseudomonadati</taxon>
        <taxon>Pseudomonadota</taxon>
        <taxon>Alphaproteobacteria</taxon>
        <taxon>Rhodobacterales</taxon>
        <taxon>Roseobacteraceae</taxon>
        <taxon>Jannaschia</taxon>
    </lineage>
</organism>
<dbReference type="Pfam" id="PF00128">
    <property type="entry name" value="Alpha-amylase"/>
    <property type="match status" value="1"/>
</dbReference>
<keyword evidence="4" id="KW-1185">Reference proteome</keyword>
<dbReference type="InterPro" id="IPR013780">
    <property type="entry name" value="Glyco_hydro_b"/>
</dbReference>
<dbReference type="SUPFAM" id="SSF51011">
    <property type="entry name" value="Glycosyl hydrolase domain"/>
    <property type="match status" value="1"/>
</dbReference>
<dbReference type="Gene3D" id="3.90.400.10">
    <property type="entry name" value="Oligo-1,6-glucosidase, Domain 2"/>
    <property type="match status" value="1"/>
</dbReference>
<accession>A0ABY8LD51</accession>
<dbReference type="SUPFAM" id="SSF51445">
    <property type="entry name" value="(Trans)glycosidases"/>
    <property type="match status" value="1"/>
</dbReference>
<dbReference type="InterPro" id="IPR006047">
    <property type="entry name" value="GH13_cat_dom"/>
</dbReference>
<dbReference type="GO" id="GO:0016787">
    <property type="term" value="F:hydrolase activity"/>
    <property type="evidence" value="ECO:0007669"/>
    <property type="project" value="UniProtKB-KW"/>
</dbReference>
<dbReference type="Gene3D" id="2.60.40.1180">
    <property type="entry name" value="Golgi alpha-mannosidase II"/>
    <property type="match status" value="1"/>
</dbReference>
<evidence type="ECO:0000256" key="1">
    <source>
        <dbReference type="ARBA" id="ARBA00008061"/>
    </source>
</evidence>
<dbReference type="EMBL" id="CP122537">
    <property type="protein sequence ID" value="WGH79237.1"/>
    <property type="molecule type" value="Genomic_DNA"/>
</dbReference>
<dbReference type="PANTHER" id="PTHR10357">
    <property type="entry name" value="ALPHA-AMYLASE FAMILY MEMBER"/>
    <property type="match status" value="1"/>
</dbReference>
<name>A0ABY8LD51_9RHOB</name>
<gene>
    <name evidence="3" type="ORF">P8627_02940</name>
</gene>
<dbReference type="SMART" id="SM00642">
    <property type="entry name" value="Aamy"/>
    <property type="match status" value="1"/>
</dbReference>
<dbReference type="InterPro" id="IPR017853">
    <property type="entry name" value="GH"/>
</dbReference>
<evidence type="ECO:0000313" key="4">
    <source>
        <dbReference type="Proteomes" id="UP001243420"/>
    </source>
</evidence>
<comment type="similarity">
    <text evidence="1">Belongs to the glycosyl hydrolase 13 family.</text>
</comment>
<sequence length="523" mass="58173">MTDRGREWWKTGVIYQIYPRSFQDSDGDGVGDLAGIESRLDHLVDLGVDAVWISPFYPSPMADFGYDVSDYTGVDPLFGTLEDFERLIAAIHARGLKLLLDFVPSHSSDQHPWFQASRSARDDPKRDWYVWRDPAPDGGPPTNWIAEFGGSTWDWDDATEQYYLHSFLPEQPTINWRNPAARAAMLDAIRTWFDRGVDGFRVDAIEHAAPDPEKGDNPVDPDWDGGGGPARAHLGAASKHQPEVFRVVDEMRRLAERYDPPRLLVGEAYGRLEEVVRYYGAEGLHGFQLPFNFLLIGAEWDPRVIAGLVEAYEAALPEGAWPNWVLGNHDRHRIASRAGRAQAGVAATLLLTLRGTPTIYQGDELGMENVEIPPDRVQDPWEKRVPGQGLNRDQVRTPLAWDGTAHGGFTTGAPWLPMDLRPAVTVEAQRGDPASMLNLHRRLLRLRRAEPALTLGDYRTISVDDASFRFARSHGSRRIGVALNLSDRPRPVDLNGATLLSTTGDDALTGDLAPNEGRVVALD</sequence>
<reference evidence="3 4" key="1">
    <citation type="submission" date="2023-04" db="EMBL/GenBank/DDBJ databases">
        <title>Jannaschia ovalis sp. nov., a marine bacterium isolated from sea tidal flat.</title>
        <authorList>
            <person name="Kwon D.Y."/>
            <person name="Kim J.-J."/>
        </authorList>
    </citation>
    <scope>NUCLEOTIDE SEQUENCE [LARGE SCALE GENOMIC DNA]</scope>
    <source>
        <strain evidence="3 4">GRR-S6-38</strain>
    </source>
</reference>
<protein>
    <submittedName>
        <fullName evidence="3">Alpha-amylase family glycosyl hydrolase</fullName>
    </submittedName>
</protein>
<keyword evidence="3" id="KW-0378">Hydrolase</keyword>
<dbReference type="Proteomes" id="UP001243420">
    <property type="component" value="Chromosome"/>
</dbReference>
<dbReference type="InterPro" id="IPR045857">
    <property type="entry name" value="O16G_dom_2"/>
</dbReference>
<dbReference type="RefSeq" id="WP_279966031.1">
    <property type="nucleotide sequence ID" value="NZ_CP122537.1"/>
</dbReference>
<evidence type="ECO:0000259" key="2">
    <source>
        <dbReference type="SMART" id="SM00642"/>
    </source>
</evidence>
<dbReference type="CDD" id="cd11331">
    <property type="entry name" value="AmyAc_OligoGlu_like"/>
    <property type="match status" value="1"/>
</dbReference>
<proteinExistence type="inferred from homology"/>
<dbReference type="PANTHER" id="PTHR10357:SF179">
    <property type="entry name" value="NEUTRAL AND BASIC AMINO ACID TRANSPORT PROTEIN RBAT"/>
    <property type="match status" value="1"/>
</dbReference>
<evidence type="ECO:0000313" key="3">
    <source>
        <dbReference type="EMBL" id="WGH79237.1"/>
    </source>
</evidence>
<feature type="domain" description="Glycosyl hydrolase family 13 catalytic" evidence="2">
    <location>
        <begin position="16"/>
        <end position="396"/>
    </location>
</feature>